<dbReference type="InterPro" id="IPR023749">
    <property type="entry name" value="DjlA"/>
</dbReference>
<dbReference type="CDD" id="cd07316">
    <property type="entry name" value="terB_like_DjlA"/>
    <property type="match status" value="1"/>
</dbReference>
<dbReference type="Pfam" id="PF00226">
    <property type="entry name" value="DnaJ"/>
    <property type="match status" value="1"/>
</dbReference>
<dbReference type="InterPro" id="IPR007791">
    <property type="entry name" value="DjlA_N"/>
</dbReference>
<evidence type="ECO:0000256" key="2">
    <source>
        <dbReference type="ARBA" id="ARBA00022519"/>
    </source>
</evidence>
<dbReference type="NCBIfam" id="NF006948">
    <property type="entry name" value="PRK09430.1"/>
    <property type="match status" value="1"/>
</dbReference>
<accession>A0A975DFY0</accession>
<evidence type="ECO:0000313" key="10">
    <source>
        <dbReference type="EMBL" id="QTH70834.1"/>
    </source>
</evidence>
<comment type="function">
    <text evidence="7">Regulatory DnaK co-chaperone. Direct interaction between DnaK and DjlA is needed for the induction of the wcaABCDE operon, involved in the synthesis of a colanic acid polysaccharide capsule, possibly through activation of the RcsB/RcsC phosphotransfer signaling pathway. The colanic acid capsule may help the bacterium survive conditions outside the host.</text>
</comment>
<dbReference type="InterPro" id="IPR001623">
    <property type="entry name" value="DnaJ_domain"/>
</dbReference>
<name>A0A975DFY0_9GAMM</name>
<sequence length="290" mass="33238">MWGKLLGTCFGFMFGRFIGAALGFYLGHMFDKSLKQDFDKVGGFQGFSKGEELHERQALFFSSCFAVMGHIAKSNGRVSEVHIQAATAFMDEMQLFGEDRKEAQRAFTAGKESDFSLKESVRDVREAFGRRFDLLQLFLEIQIQMAYSDGHLAEHEQVLLQQVSKHLGISQTHYLFIIKRYQAEFQFRQQRQSEHSRRQQQSSQHRHQQSHSRANSSEHTQAVSRTSALAVLGLESTANEKEIKKAYRKLMSQHHPDKLVSQGLPPHMMELAKKKSQEIQAAYEYLKKGG</sequence>
<dbReference type="InterPro" id="IPR029024">
    <property type="entry name" value="TerB-like"/>
</dbReference>
<dbReference type="PRINTS" id="PR00625">
    <property type="entry name" value="JDOMAIN"/>
</dbReference>
<keyword evidence="6 7" id="KW-0143">Chaperone</keyword>
<dbReference type="HAMAP" id="MF_01153">
    <property type="entry name" value="DjlA"/>
    <property type="match status" value="1"/>
</dbReference>
<dbReference type="GO" id="GO:0051087">
    <property type="term" value="F:protein-folding chaperone binding"/>
    <property type="evidence" value="ECO:0007669"/>
    <property type="project" value="InterPro"/>
</dbReference>
<feature type="region of interest" description="Disordered" evidence="8">
    <location>
        <begin position="188"/>
        <end position="222"/>
    </location>
</feature>
<evidence type="ECO:0000313" key="11">
    <source>
        <dbReference type="Proteomes" id="UP000664904"/>
    </source>
</evidence>
<dbReference type="SMART" id="SM00271">
    <property type="entry name" value="DnaJ"/>
    <property type="match status" value="1"/>
</dbReference>
<evidence type="ECO:0000256" key="3">
    <source>
        <dbReference type="ARBA" id="ARBA00022692"/>
    </source>
</evidence>
<dbReference type="PANTHER" id="PTHR24074">
    <property type="entry name" value="CO-CHAPERONE PROTEIN DJLA"/>
    <property type="match status" value="1"/>
</dbReference>
<dbReference type="Pfam" id="PF05099">
    <property type="entry name" value="TerB"/>
    <property type="match status" value="1"/>
</dbReference>
<evidence type="ECO:0000256" key="1">
    <source>
        <dbReference type="ARBA" id="ARBA00022475"/>
    </source>
</evidence>
<evidence type="ECO:0000256" key="5">
    <source>
        <dbReference type="ARBA" id="ARBA00023136"/>
    </source>
</evidence>
<keyword evidence="3 7" id="KW-0812">Transmembrane</keyword>
<keyword evidence="11" id="KW-1185">Reference proteome</keyword>
<dbReference type="KEGG" id="pxi:J5O05_13155"/>
<dbReference type="Gene3D" id="1.10.3680.10">
    <property type="entry name" value="TerB-like"/>
    <property type="match status" value="1"/>
</dbReference>
<dbReference type="RefSeq" id="WP_208842417.1">
    <property type="nucleotide sequence ID" value="NZ_CP072133.1"/>
</dbReference>
<evidence type="ECO:0000256" key="8">
    <source>
        <dbReference type="SAM" id="MobiDB-lite"/>
    </source>
</evidence>
<feature type="topological domain" description="Cytoplasmic" evidence="7">
    <location>
        <begin position="29"/>
        <end position="290"/>
    </location>
</feature>
<dbReference type="Gene3D" id="1.10.287.110">
    <property type="entry name" value="DnaJ domain"/>
    <property type="match status" value="1"/>
</dbReference>
<keyword evidence="2 7" id="KW-0997">Cell inner membrane</keyword>
<dbReference type="InterPro" id="IPR050817">
    <property type="entry name" value="DjlA_DnaK_co-chaperone"/>
</dbReference>
<dbReference type="AlphaFoldDB" id="A0A975DFY0"/>
<evidence type="ECO:0000259" key="9">
    <source>
        <dbReference type="PROSITE" id="PS50076"/>
    </source>
</evidence>
<comment type="subcellular location">
    <subcellularLocation>
        <location evidence="7">Cell inner membrane</location>
        <topology evidence="7">Single-pass type III membrane protein</topology>
    </subcellularLocation>
</comment>
<dbReference type="SUPFAM" id="SSF46565">
    <property type="entry name" value="Chaperone J-domain"/>
    <property type="match status" value="1"/>
</dbReference>
<dbReference type="PROSITE" id="PS50076">
    <property type="entry name" value="DNAJ_2"/>
    <property type="match status" value="1"/>
</dbReference>
<proteinExistence type="inferred from homology"/>
<evidence type="ECO:0000256" key="4">
    <source>
        <dbReference type="ARBA" id="ARBA00022989"/>
    </source>
</evidence>
<keyword evidence="4 7" id="KW-1133">Transmembrane helix</keyword>
<reference evidence="10" key="1">
    <citation type="submission" date="2021-03" db="EMBL/GenBank/DDBJ databases">
        <title>Complete Genome of Pseudoalteromonas xiamenensis STKMTI.2, a new potential marine bacterium producing anti-Vibrio compounds.</title>
        <authorList>
            <person name="Handayani D.P."/>
            <person name="Isnansetyo A."/>
            <person name="Istiqomah I."/>
            <person name="Jumina J."/>
        </authorList>
    </citation>
    <scope>NUCLEOTIDE SEQUENCE</scope>
    <source>
        <strain evidence="10">STKMTI.2</strain>
    </source>
</reference>
<comment type="subunit">
    <text evidence="7">Homodimer.</text>
</comment>
<keyword evidence="5 7" id="KW-0472">Membrane</keyword>
<organism evidence="10 11">
    <name type="scientific">Pseudoalteromonas xiamenensis</name>
    <dbReference type="NCBI Taxonomy" id="882626"/>
    <lineage>
        <taxon>Bacteria</taxon>
        <taxon>Pseudomonadati</taxon>
        <taxon>Pseudomonadota</taxon>
        <taxon>Gammaproteobacteria</taxon>
        <taxon>Alteromonadales</taxon>
        <taxon>Pseudoalteromonadaceae</taxon>
        <taxon>Pseudoalteromonas</taxon>
    </lineage>
</organism>
<protein>
    <recommendedName>
        <fullName evidence="7">Co-chaperone protein DjlA</fullName>
    </recommendedName>
</protein>
<evidence type="ECO:0000256" key="6">
    <source>
        <dbReference type="ARBA" id="ARBA00023186"/>
    </source>
</evidence>
<feature type="domain" description="J" evidence="9">
    <location>
        <begin position="227"/>
        <end position="290"/>
    </location>
</feature>
<dbReference type="InterPro" id="IPR036869">
    <property type="entry name" value="J_dom_sf"/>
</dbReference>
<dbReference type="SUPFAM" id="SSF158682">
    <property type="entry name" value="TerB-like"/>
    <property type="match status" value="1"/>
</dbReference>
<evidence type="ECO:0000256" key="7">
    <source>
        <dbReference type="HAMAP-Rule" id="MF_01153"/>
    </source>
</evidence>
<keyword evidence="1 7" id="KW-1003">Cell membrane</keyword>
<feature type="topological domain" description="Periplasmic" evidence="7">
    <location>
        <begin position="1"/>
        <end position="4"/>
    </location>
</feature>
<comment type="domain">
    <text evidence="7">The transmembrane domain is a dimerization domain.</text>
</comment>
<dbReference type="EMBL" id="CP072133">
    <property type="protein sequence ID" value="QTH70834.1"/>
    <property type="molecule type" value="Genomic_DNA"/>
</dbReference>
<dbReference type="GO" id="GO:0005886">
    <property type="term" value="C:plasma membrane"/>
    <property type="evidence" value="ECO:0007669"/>
    <property type="project" value="UniProtKB-SubCell"/>
</dbReference>
<dbReference type="CDD" id="cd06257">
    <property type="entry name" value="DnaJ"/>
    <property type="match status" value="1"/>
</dbReference>
<gene>
    <name evidence="7 10" type="primary">djlA</name>
    <name evidence="10" type="ORF">J5O05_13155</name>
</gene>
<dbReference type="Proteomes" id="UP000664904">
    <property type="component" value="Chromosome"/>
</dbReference>